<proteinExistence type="predicted"/>
<reference evidence="1" key="1">
    <citation type="submission" date="2014-09" db="EMBL/GenBank/DDBJ databases">
        <authorList>
            <person name="Magalhaes I.L.F."/>
            <person name="Oliveira U."/>
            <person name="Santos F.R."/>
            <person name="Vidigal T.H.D.A."/>
            <person name="Brescovit A.D."/>
            <person name="Santos A.J."/>
        </authorList>
    </citation>
    <scope>NUCLEOTIDE SEQUENCE</scope>
    <source>
        <tissue evidence="1">Shoot tissue taken approximately 20 cm above the soil surface</tissue>
    </source>
</reference>
<accession>A0A0A9BT05</accession>
<dbReference type="AlphaFoldDB" id="A0A0A9BT05"/>
<protein>
    <submittedName>
        <fullName evidence="1">Uncharacterized protein</fullName>
    </submittedName>
</protein>
<reference evidence="1" key="2">
    <citation type="journal article" date="2015" name="Data Brief">
        <title>Shoot transcriptome of the giant reed, Arundo donax.</title>
        <authorList>
            <person name="Barrero R.A."/>
            <person name="Guerrero F.D."/>
            <person name="Moolhuijzen P."/>
            <person name="Goolsby J.A."/>
            <person name="Tidwell J."/>
            <person name="Bellgard S.E."/>
            <person name="Bellgard M.I."/>
        </authorList>
    </citation>
    <scope>NUCLEOTIDE SEQUENCE</scope>
    <source>
        <tissue evidence="1">Shoot tissue taken approximately 20 cm above the soil surface</tissue>
    </source>
</reference>
<evidence type="ECO:0000313" key="1">
    <source>
        <dbReference type="EMBL" id="JAD67134.1"/>
    </source>
</evidence>
<organism evidence="1">
    <name type="scientific">Arundo donax</name>
    <name type="common">Giant reed</name>
    <name type="synonym">Donax arundinaceus</name>
    <dbReference type="NCBI Taxonomy" id="35708"/>
    <lineage>
        <taxon>Eukaryota</taxon>
        <taxon>Viridiplantae</taxon>
        <taxon>Streptophyta</taxon>
        <taxon>Embryophyta</taxon>
        <taxon>Tracheophyta</taxon>
        <taxon>Spermatophyta</taxon>
        <taxon>Magnoliopsida</taxon>
        <taxon>Liliopsida</taxon>
        <taxon>Poales</taxon>
        <taxon>Poaceae</taxon>
        <taxon>PACMAD clade</taxon>
        <taxon>Arundinoideae</taxon>
        <taxon>Arundineae</taxon>
        <taxon>Arundo</taxon>
    </lineage>
</organism>
<name>A0A0A9BT05_ARUDO</name>
<dbReference type="EMBL" id="GBRH01230761">
    <property type="protein sequence ID" value="JAD67134.1"/>
    <property type="molecule type" value="Transcribed_RNA"/>
</dbReference>
<sequence length="36" mass="3913">MIGLPTSTLEDLLSTDTYMQVMCHGGTPVEDRIICA</sequence>